<gene>
    <name evidence="2" type="ORF">MGAL_10B027055</name>
</gene>
<dbReference type="OrthoDB" id="6148069at2759"/>
<evidence type="ECO:0000259" key="1">
    <source>
        <dbReference type="PROSITE" id="PS50878"/>
    </source>
</evidence>
<dbReference type="PROSITE" id="PS50878">
    <property type="entry name" value="RT_POL"/>
    <property type="match status" value="1"/>
</dbReference>
<dbReference type="PANTHER" id="PTHR33050:SF7">
    <property type="entry name" value="RIBONUCLEASE H"/>
    <property type="match status" value="1"/>
</dbReference>
<dbReference type="Pfam" id="PF00078">
    <property type="entry name" value="RVT_1"/>
    <property type="match status" value="1"/>
</dbReference>
<sequence>MFHRKWTKITGDQWVLETLLEGLKLEFMSHPCLNIKETSVPRYDIHESVILTEISVLLEKNVIEHVPVGQENLGYYSTVFVVPKRQGGLQPILNLKPLNQIVVPHHFKMEILRSIMKALKKGDYAVTLGLADAYFHIPIHTDYKQFLRFRFLGHSYQFRAMPFGLKSAPRVFTKIMAVLAAYLRKLMIQIFILNNLEINPYLYDLYVYNLYVYVNNFSVYINNMTSTYLLFKLNLLSLLYNSEDICNIEMNYLYNE</sequence>
<protein>
    <recommendedName>
        <fullName evidence="1">Reverse transcriptase domain-containing protein</fullName>
    </recommendedName>
</protein>
<dbReference type="InterPro" id="IPR052055">
    <property type="entry name" value="Hepadnavirus_pol/RT"/>
</dbReference>
<dbReference type="InterPro" id="IPR000477">
    <property type="entry name" value="RT_dom"/>
</dbReference>
<dbReference type="PANTHER" id="PTHR33050">
    <property type="entry name" value="REVERSE TRANSCRIPTASE DOMAIN-CONTAINING PROTEIN"/>
    <property type="match status" value="1"/>
</dbReference>
<keyword evidence="3" id="KW-1185">Reference proteome</keyword>
<dbReference type="EMBL" id="UYJE01006710">
    <property type="protein sequence ID" value="VDI48308.1"/>
    <property type="molecule type" value="Genomic_DNA"/>
</dbReference>
<accession>A0A8B6FE54</accession>
<reference evidence="2" key="1">
    <citation type="submission" date="2018-11" db="EMBL/GenBank/DDBJ databases">
        <authorList>
            <person name="Alioto T."/>
            <person name="Alioto T."/>
        </authorList>
    </citation>
    <scope>NUCLEOTIDE SEQUENCE</scope>
</reference>
<dbReference type="Gene3D" id="3.10.10.10">
    <property type="entry name" value="HIV Type 1 Reverse Transcriptase, subunit A, domain 1"/>
    <property type="match status" value="1"/>
</dbReference>
<evidence type="ECO:0000313" key="2">
    <source>
        <dbReference type="EMBL" id="VDI48308.1"/>
    </source>
</evidence>
<comment type="caution">
    <text evidence="2">The sequence shown here is derived from an EMBL/GenBank/DDBJ whole genome shotgun (WGS) entry which is preliminary data.</text>
</comment>
<dbReference type="SUPFAM" id="SSF56672">
    <property type="entry name" value="DNA/RNA polymerases"/>
    <property type="match status" value="1"/>
</dbReference>
<evidence type="ECO:0000313" key="3">
    <source>
        <dbReference type="Proteomes" id="UP000596742"/>
    </source>
</evidence>
<name>A0A8B6FE54_MYTGA</name>
<dbReference type="Proteomes" id="UP000596742">
    <property type="component" value="Unassembled WGS sequence"/>
</dbReference>
<organism evidence="2 3">
    <name type="scientific">Mytilus galloprovincialis</name>
    <name type="common">Mediterranean mussel</name>
    <dbReference type="NCBI Taxonomy" id="29158"/>
    <lineage>
        <taxon>Eukaryota</taxon>
        <taxon>Metazoa</taxon>
        <taxon>Spiralia</taxon>
        <taxon>Lophotrochozoa</taxon>
        <taxon>Mollusca</taxon>
        <taxon>Bivalvia</taxon>
        <taxon>Autobranchia</taxon>
        <taxon>Pteriomorphia</taxon>
        <taxon>Mytilida</taxon>
        <taxon>Mytiloidea</taxon>
        <taxon>Mytilidae</taxon>
        <taxon>Mytilinae</taxon>
        <taxon>Mytilus</taxon>
    </lineage>
</organism>
<dbReference type="AlphaFoldDB" id="A0A8B6FE54"/>
<feature type="domain" description="Reverse transcriptase" evidence="1">
    <location>
        <begin position="63"/>
        <end position="256"/>
    </location>
</feature>
<dbReference type="InterPro" id="IPR043502">
    <property type="entry name" value="DNA/RNA_pol_sf"/>
</dbReference>
<proteinExistence type="predicted"/>